<proteinExistence type="predicted"/>
<dbReference type="PANTHER" id="PTHR37153">
    <property type="entry name" value="CHROMOSOME 19 C19ORF81 HOMOLOG"/>
    <property type="match status" value="1"/>
</dbReference>
<dbReference type="InterPro" id="IPR031746">
    <property type="entry name" value="DUF4732"/>
</dbReference>
<gene>
    <name evidence="1" type="ORF">CGI_10023028</name>
</gene>
<dbReference type="Pfam" id="PF15876">
    <property type="entry name" value="DUF4732"/>
    <property type="match status" value="1"/>
</dbReference>
<dbReference type="PANTHER" id="PTHR37153:SF1">
    <property type="entry name" value="HYPOTHETICAL LOC292874"/>
    <property type="match status" value="1"/>
</dbReference>
<sequence>MNGGAEGGFRLMKLMPTSSQALIILAVDGRLPKKTPRHTYPVMSVPYPLRDYNMTEACMTLENCNEDDADDVIKLLKQDRRLKDSDMSESLSEVLRISSFKGALTFDPVSRLLRWQINTEIPQSVRNEYTNHFENRLQFPNIYEKENMFPQKNKGYAKSSYMEKGQWSNINAQPDTLHSQQNLQTYSEQRAINLRKSVGEYPNHQMQGDNMETGKEMAEDADMFSEKERLYGKMDANTNRGDDNMKRTVSLPSLFKARINKDLYQKLCSLGFRKPKDMKEEEKRNLLHRHKPPSDPTHAKAWDNETVTEDVENLEDKDFRLEDLSLKTDNLHAVNEGGQSMAAKLVQLFPNNQEYQKYLKERDAFYEKFDNYESYASTGTANITPRRKDDEFLTGYQRLPDIQQDKSRCDVVEDTTDDSKAKGGKETKKSLLEEVKEKSNYSKWKKRRLTTVRMRKEIPPSDPLCVCFNLPDNAMSHGEVKALVEESCGGSVSEVQFDPVNVVAIDNDAPSRWIVRMRDMKSRDKFLQTGLIVDGERREVKLLDLLHQEEVDAYRFYELVQKGKAKLPGGDASTKRKKSKANY</sequence>
<accession>K1Q8F5</accession>
<dbReference type="EMBL" id="JH816348">
    <property type="protein sequence ID" value="EKC30248.1"/>
    <property type="molecule type" value="Genomic_DNA"/>
</dbReference>
<dbReference type="InParanoid" id="K1Q8F5"/>
<protein>
    <submittedName>
        <fullName evidence="1">Uncharacterized protein</fullName>
    </submittedName>
</protein>
<evidence type="ECO:0000313" key="1">
    <source>
        <dbReference type="EMBL" id="EKC30248.1"/>
    </source>
</evidence>
<reference evidence="1" key="1">
    <citation type="journal article" date="2012" name="Nature">
        <title>The oyster genome reveals stress adaptation and complexity of shell formation.</title>
        <authorList>
            <person name="Zhang G."/>
            <person name="Fang X."/>
            <person name="Guo X."/>
            <person name="Li L."/>
            <person name="Luo R."/>
            <person name="Xu F."/>
            <person name="Yang P."/>
            <person name="Zhang L."/>
            <person name="Wang X."/>
            <person name="Qi H."/>
            <person name="Xiong Z."/>
            <person name="Que H."/>
            <person name="Xie Y."/>
            <person name="Holland P.W."/>
            <person name="Paps J."/>
            <person name="Zhu Y."/>
            <person name="Wu F."/>
            <person name="Chen Y."/>
            <person name="Wang J."/>
            <person name="Peng C."/>
            <person name="Meng J."/>
            <person name="Yang L."/>
            <person name="Liu J."/>
            <person name="Wen B."/>
            <person name="Zhang N."/>
            <person name="Huang Z."/>
            <person name="Zhu Q."/>
            <person name="Feng Y."/>
            <person name="Mount A."/>
            <person name="Hedgecock D."/>
            <person name="Xu Z."/>
            <person name="Liu Y."/>
            <person name="Domazet-Loso T."/>
            <person name="Du Y."/>
            <person name="Sun X."/>
            <person name="Zhang S."/>
            <person name="Liu B."/>
            <person name="Cheng P."/>
            <person name="Jiang X."/>
            <person name="Li J."/>
            <person name="Fan D."/>
            <person name="Wang W."/>
            <person name="Fu W."/>
            <person name="Wang T."/>
            <person name="Wang B."/>
            <person name="Zhang J."/>
            <person name="Peng Z."/>
            <person name="Li Y."/>
            <person name="Li N."/>
            <person name="Wang J."/>
            <person name="Chen M."/>
            <person name="He Y."/>
            <person name="Tan F."/>
            <person name="Song X."/>
            <person name="Zheng Q."/>
            <person name="Huang R."/>
            <person name="Yang H."/>
            <person name="Du X."/>
            <person name="Chen L."/>
            <person name="Yang M."/>
            <person name="Gaffney P.M."/>
            <person name="Wang S."/>
            <person name="Luo L."/>
            <person name="She Z."/>
            <person name="Ming Y."/>
            <person name="Huang W."/>
            <person name="Zhang S."/>
            <person name="Huang B."/>
            <person name="Zhang Y."/>
            <person name="Qu T."/>
            <person name="Ni P."/>
            <person name="Miao G."/>
            <person name="Wang J."/>
            <person name="Wang Q."/>
            <person name="Steinberg C.E."/>
            <person name="Wang H."/>
            <person name="Li N."/>
            <person name="Qian L."/>
            <person name="Zhang G."/>
            <person name="Li Y."/>
            <person name="Yang H."/>
            <person name="Liu X."/>
            <person name="Wang J."/>
            <person name="Yin Y."/>
            <person name="Wang J."/>
        </authorList>
    </citation>
    <scope>NUCLEOTIDE SEQUENCE [LARGE SCALE GENOMIC DNA]</scope>
    <source>
        <strain evidence="1">05x7-T-G4-1.051#20</strain>
    </source>
</reference>
<dbReference type="HOGENOM" id="CLU_467901_0_0_1"/>
<organism evidence="1">
    <name type="scientific">Magallana gigas</name>
    <name type="common">Pacific oyster</name>
    <name type="synonym">Crassostrea gigas</name>
    <dbReference type="NCBI Taxonomy" id="29159"/>
    <lineage>
        <taxon>Eukaryota</taxon>
        <taxon>Metazoa</taxon>
        <taxon>Spiralia</taxon>
        <taxon>Lophotrochozoa</taxon>
        <taxon>Mollusca</taxon>
        <taxon>Bivalvia</taxon>
        <taxon>Autobranchia</taxon>
        <taxon>Pteriomorphia</taxon>
        <taxon>Ostreida</taxon>
        <taxon>Ostreoidea</taxon>
        <taxon>Ostreidae</taxon>
        <taxon>Magallana</taxon>
    </lineage>
</organism>
<dbReference type="AlphaFoldDB" id="K1Q8F5"/>
<name>K1Q8F5_MAGGI</name>